<dbReference type="InterPro" id="IPR050219">
    <property type="entry name" value="DnaG_primase"/>
</dbReference>
<comment type="caution">
    <text evidence="1">The sequence shown here is derived from an EMBL/GenBank/DDBJ whole genome shotgun (WGS) entry which is preliminary data.</text>
</comment>
<dbReference type="Gene3D" id="3.40.1360.10">
    <property type="match status" value="1"/>
</dbReference>
<dbReference type="InterPro" id="IPR037068">
    <property type="entry name" value="DNA_primase_core_N_sf"/>
</dbReference>
<dbReference type="Gene3D" id="3.90.980.10">
    <property type="entry name" value="DNA primase, catalytic core, N-terminal domain"/>
    <property type="match status" value="1"/>
</dbReference>
<proteinExistence type="predicted"/>
<dbReference type="PANTHER" id="PTHR30313:SF2">
    <property type="entry name" value="DNA PRIMASE"/>
    <property type="match status" value="1"/>
</dbReference>
<name>A0ABW8KIC9_9GAMM</name>
<dbReference type="EMBL" id="JADIKL010000008">
    <property type="protein sequence ID" value="MFK2931894.1"/>
    <property type="molecule type" value="Genomic_DNA"/>
</dbReference>
<evidence type="ECO:0000313" key="1">
    <source>
        <dbReference type="EMBL" id="MFK2931894.1"/>
    </source>
</evidence>
<accession>A0ABW8KIC9</accession>
<sequence length="767" mass="84566">MAKVVKPQEVGTLTPVRRAKLLERVVAFYHQRFLDRPEGLHYLTKVRGIRNLALFRDYRVGYADGSLLEALPQDEDSLAPFQSLGVLTDRLKERFAGCVVFPLFAADGTLINLYGRRIQDGAPKHVVLPDVSRGVWNAPATRRSSKILITGSPIDAITLIDRGIPDVVPCIGDGVNEDHLALLRRDGLTDVLLALPGNLQGRKAESAIRAQLADVSVNIEALHLPDGDDINSFLSQHEVSEFQVLMPKVVASSAVGAPDCQNTAQGLMLSVGARRYEVKAFLRQGTQLKATIKASGPKAQGFELHTLDLYSARSRDTYAVSCAVLFAEDVALIKADLDRLLERVEAWTPETGAASSAPTTLTDRERESGLALLRDPLLLDRIERDLTTLGMAGESLNKRLCYLAAISRKLDDPLSLLIQSRSAAGKSTLQNLVLSLVPDEDKVVYTRMTDQALFYQDPTALMHRVVALEEAEGLGGAAYSLRALQSSKQLAIATTSKDPVSGKMRSEHYLVQGPVAVLLTTTSAALDEETASRFLTVTIDESTAMTERIFERQREADTLAGYLRRQEHDALIQQHHAAQRLLEPVVVINPYAPQLKFPAHSLRARRDHKKYLMLIKAIAFLHQKQRPVKEVAQGDQVLRYIEVTREDIRAANALAETVMGSTADELSAPARNLLGHIHALVKQRAAEQDVTPSDLAFTRKTIRDGIGWSDWQVRTHIRELEELEYLRARSGAWGKEYVYEILGASSDDGLPVGLTLTDSDDLCEPTL</sequence>
<dbReference type="PANTHER" id="PTHR30313">
    <property type="entry name" value="DNA PRIMASE"/>
    <property type="match status" value="1"/>
</dbReference>
<dbReference type="Proteomes" id="UP001620397">
    <property type="component" value="Unassembled WGS sequence"/>
</dbReference>
<keyword evidence="2" id="KW-1185">Reference proteome</keyword>
<gene>
    <name evidence="1" type="ORF">ISP14_13940</name>
</gene>
<dbReference type="Pfam" id="PF13155">
    <property type="entry name" value="Toprim_2"/>
    <property type="match status" value="1"/>
</dbReference>
<dbReference type="SUPFAM" id="SSF56731">
    <property type="entry name" value="DNA primase core"/>
    <property type="match status" value="1"/>
</dbReference>
<evidence type="ECO:0000313" key="2">
    <source>
        <dbReference type="Proteomes" id="UP001620397"/>
    </source>
</evidence>
<reference evidence="1 2" key="1">
    <citation type="submission" date="2020-10" db="EMBL/GenBank/DDBJ databases">
        <title>Phylogeny of dyella-like bacteria.</title>
        <authorList>
            <person name="Fu J."/>
        </authorList>
    </citation>
    <scope>NUCLEOTIDE SEQUENCE [LARGE SCALE GENOMIC DNA]</scope>
    <source>
        <strain evidence="1 2">DKC-1</strain>
    </source>
</reference>
<organism evidence="1 2">
    <name type="scientific">Dyella agri</name>
    <dbReference type="NCBI Taxonomy" id="1926869"/>
    <lineage>
        <taxon>Bacteria</taxon>
        <taxon>Pseudomonadati</taxon>
        <taxon>Pseudomonadota</taxon>
        <taxon>Gammaproteobacteria</taxon>
        <taxon>Lysobacterales</taxon>
        <taxon>Rhodanobacteraceae</taxon>
        <taxon>Dyella</taxon>
    </lineage>
</organism>
<protein>
    <submittedName>
        <fullName evidence="1">Toprim domain-containing protein</fullName>
    </submittedName>
</protein>
<dbReference type="RefSeq" id="WP_404540970.1">
    <property type="nucleotide sequence ID" value="NZ_JADIKL010000008.1"/>
</dbReference>